<feature type="transmembrane region" description="Helical" evidence="6">
    <location>
        <begin position="185"/>
        <end position="207"/>
    </location>
</feature>
<feature type="transmembrane region" description="Helical" evidence="6">
    <location>
        <begin position="434"/>
        <end position="453"/>
    </location>
</feature>
<gene>
    <name evidence="8" type="ORF">D1610_03870</name>
</gene>
<dbReference type="RefSeq" id="WP_118862759.1">
    <property type="nucleotide sequence ID" value="NZ_QWLV01000001.1"/>
</dbReference>
<keyword evidence="2" id="KW-0813">Transport</keyword>
<keyword evidence="3 6" id="KW-0812">Transmembrane</keyword>
<comment type="caution">
    <text evidence="8">The sequence shown here is derived from an EMBL/GenBank/DDBJ whole genome shotgun (WGS) entry which is preliminary data.</text>
</comment>
<dbReference type="InterPro" id="IPR020846">
    <property type="entry name" value="MFS_dom"/>
</dbReference>
<evidence type="ECO:0000256" key="2">
    <source>
        <dbReference type="ARBA" id="ARBA00022448"/>
    </source>
</evidence>
<feature type="transmembrane region" description="Helical" evidence="6">
    <location>
        <begin position="28"/>
        <end position="45"/>
    </location>
</feature>
<dbReference type="CDD" id="cd17328">
    <property type="entry name" value="MFS_spinster_like"/>
    <property type="match status" value="1"/>
</dbReference>
<feature type="transmembrane region" description="Helical" evidence="6">
    <location>
        <begin position="305"/>
        <end position="323"/>
    </location>
</feature>
<feature type="transmembrane region" description="Helical" evidence="6">
    <location>
        <begin position="156"/>
        <end position="179"/>
    </location>
</feature>
<dbReference type="InterPro" id="IPR011701">
    <property type="entry name" value="MFS"/>
</dbReference>
<evidence type="ECO:0000313" key="8">
    <source>
        <dbReference type="EMBL" id="RHW19254.1"/>
    </source>
</evidence>
<feature type="transmembrane region" description="Helical" evidence="6">
    <location>
        <begin position="366"/>
        <end position="389"/>
    </location>
</feature>
<dbReference type="Pfam" id="PF07690">
    <property type="entry name" value="MFS_1"/>
    <property type="match status" value="1"/>
</dbReference>
<name>A0A396RRI8_9SPHN</name>
<evidence type="ECO:0000256" key="3">
    <source>
        <dbReference type="ARBA" id="ARBA00022692"/>
    </source>
</evidence>
<dbReference type="PROSITE" id="PS50850">
    <property type="entry name" value="MFS"/>
    <property type="match status" value="1"/>
</dbReference>
<feature type="transmembrane region" description="Helical" evidence="6">
    <location>
        <begin position="274"/>
        <end position="293"/>
    </location>
</feature>
<accession>A0A396RRI8</accession>
<proteinExistence type="predicted"/>
<evidence type="ECO:0000256" key="6">
    <source>
        <dbReference type="SAM" id="Phobius"/>
    </source>
</evidence>
<dbReference type="EMBL" id="QWLV01000001">
    <property type="protein sequence ID" value="RHW19254.1"/>
    <property type="molecule type" value="Genomic_DNA"/>
</dbReference>
<dbReference type="Gene3D" id="1.20.1250.20">
    <property type="entry name" value="MFS general substrate transporter like domains"/>
    <property type="match status" value="1"/>
</dbReference>
<comment type="subcellular location">
    <subcellularLocation>
        <location evidence="1">Membrane</location>
        <topology evidence="1">Multi-pass membrane protein</topology>
    </subcellularLocation>
</comment>
<dbReference type="PANTHER" id="PTHR23505:SF79">
    <property type="entry name" value="PROTEIN SPINSTER"/>
    <property type="match status" value="1"/>
</dbReference>
<dbReference type="GO" id="GO:0016020">
    <property type="term" value="C:membrane"/>
    <property type="evidence" value="ECO:0007669"/>
    <property type="project" value="UniProtKB-SubCell"/>
</dbReference>
<feature type="transmembrane region" description="Helical" evidence="6">
    <location>
        <begin position="66"/>
        <end position="87"/>
    </location>
</feature>
<evidence type="ECO:0000256" key="5">
    <source>
        <dbReference type="ARBA" id="ARBA00023136"/>
    </source>
</evidence>
<dbReference type="InterPro" id="IPR044770">
    <property type="entry name" value="MFS_spinster-like"/>
</dbReference>
<dbReference type="PANTHER" id="PTHR23505">
    <property type="entry name" value="SPINSTER"/>
    <property type="match status" value="1"/>
</dbReference>
<organism evidence="8 9">
    <name type="scientific">Sphingomonas gilva</name>
    <dbReference type="NCBI Taxonomy" id="2305907"/>
    <lineage>
        <taxon>Bacteria</taxon>
        <taxon>Pseudomonadati</taxon>
        <taxon>Pseudomonadota</taxon>
        <taxon>Alphaproteobacteria</taxon>
        <taxon>Sphingomonadales</taxon>
        <taxon>Sphingomonadaceae</taxon>
        <taxon>Sphingomonas</taxon>
    </lineage>
</organism>
<feature type="transmembrane region" description="Helical" evidence="6">
    <location>
        <begin position="235"/>
        <end position="262"/>
    </location>
</feature>
<evidence type="ECO:0000259" key="7">
    <source>
        <dbReference type="PROSITE" id="PS50850"/>
    </source>
</evidence>
<keyword evidence="4 6" id="KW-1133">Transmembrane helix</keyword>
<reference evidence="8 9" key="1">
    <citation type="submission" date="2018-08" db="EMBL/GenBank/DDBJ databases">
        <title>The multiple taxonomic identification of Sphingomonas gilva.</title>
        <authorList>
            <person name="Zhu D."/>
            <person name="Zheng S."/>
        </authorList>
    </citation>
    <scope>NUCLEOTIDE SEQUENCE [LARGE SCALE GENOMIC DNA]</scope>
    <source>
        <strain evidence="8 9">ZDH117</strain>
    </source>
</reference>
<keyword evidence="9" id="KW-1185">Reference proteome</keyword>
<sequence>MATTDQAAPDAPSAETATAQPPAKWSRYQVWLLAVLVMVSVCNTMDRGIVSLLQEAIKTDLKLSDAQLGLISGPAFALFYSIAGLPVARLAERANRPNLLALAVAFWSSMTALCGFAVNFVQLALLRAGVGIGEGGANPISHSLVADQFSVRQRGIAMAVLSAATPISGIIIPLTAGVIAHFHGWRIAFIAAAVPGLILAVVLKLTIREPRLADPERPRPSHFAADLGWLARNRAFVFVFLAAAFNGIGIQGTGIFTTSFLIRNHDLDLAQAGTVMGAIGGVGLLGTFIGGYLADRFADSRGRSYVLVPAAGAVLSFLCFMFAFRLGAFAPALAALLLANVATDLKNGPNFAAVQNIVPSRMRATAAAMFFLAATVVGMGLGATLVGAMSDLAASGAFTAGDYGALCRGGHAVAGAAPGVEAACVDASAAGLRIALGILPCTFLFAALFFWLASRTIRINEE</sequence>
<evidence type="ECO:0000313" key="9">
    <source>
        <dbReference type="Proteomes" id="UP000266693"/>
    </source>
</evidence>
<dbReference type="GO" id="GO:0022857">
    <property type="term" value="F:transmembrane transporter activity"/>
    <property type="evidence" value="ECO:0007669"/>
    <property type="project" value="InterPro"/>
</dbReference>
<dbReference type="Proteomes" id="UP000266693">
    <property type="component" value="Unassembled WGS sequence"/>
</dbReference>
<dbReference type="AlphaFoldDB" id="A0A396RRI8"/>
<evidence type="ECO:0000256" key="4">
    <source>
        <dbReference type="ARBA" id="ARBA00022989"/>
    </source>
</evidence>
<feature type="transmembrane region" description="Helical" evidence="6">
    <location>
        <begin position="329"/>
        <end position="345"/>
    </location>
</feature>
<dbReference type="SUPFAM" id="SSF103473">
    <property type="entry name" value="MFS general substrate transporter"/>
    <property type="match status" value="1"/>
</dbReference>
<feature type="transmembrane region" description="Helical" evidence="6">
    <location>
        <begin position="99"/>
        <end position="121"/>
    </location>
</feature>
<keyword evidence="5 6" id="KW-0472">Membrane</keyword>
<feature type="domain" description="Major facilitator superfamily (MFS) profile" evidence="7">
    <location>
        <begin position="32"/>
        <end position="458"/>
    </location>
</feature>
<dbReference type="InterPro" id="IPR036259">
    <property type="entry name" value="MFS_trans_sf"/>
</dbReference>
<dbReference type="OrthoDB" id="7400989at2"/>
<protein>
    <submittedName>
        <fullName evidence="8">MFS transporter</fullName>
    </submittedName>
</protein>
<evidence type="ECO:0000256" key="1">
    <source>
        <dbReference type="ARBA" id="ARBA00004141"/>
    </source>
</evidence>